<protein>
    <submittedName>
        <fullName evidence="2">Uncharacterized protein</fullName>
    </submittedName>
</protein>
<dbReference type="AlphaFoldDB" id="A0A9Q3ZDB4"/>
<accession>A0A9Q3ZDB4</accession>
<feature type="region of interest" description="Disordered" evidence="1">
    <location>
        <begin position="1"/>
        <end position="38"/>
    </location>
</feature>
<proteinExistence type="predicted"/>
<feature type="compositionally biased region" description="Low complexity" evidence="1">
    <location>
        <begin position="12"/>
        <end position="34"/>
    </location>
</feature>
<dbReference type="RefSeq" id="WP_232655458.1">
    <property type="nucleotide sequence ID" value="NZ_JAJSBI010000041.1"/>
</dbReference>
<organism evidence="2 3">
    <name type="scientific">Streptomyces guryensis</name>
    <dbReference type="NCBI Taxonomy" id="2886947"/>
    <lineage>
        <taxon>Bacteria</taxon>
        <taxon>Bacillati</taxon>
        <taxon>Actinomycetota</taxon>
        <taxon>Actinomycetes</taxon>
        <taxon>Kitasatosporales</taxon>
        <taxon>Streptomycetaceae</taxon>
        <taxon>Streptomyces</taxon>
    </lineage>
</organism>
<reference evidence="2" key="1">
    <citation type="submission" date="2021-12" db="EMBL/GenBank/DDBJ databases">
        <authorList>
            <person name="Lee J.-H."/>
            <person name="Kim S.-B."/>
        </authorList>
    </citation>
    <scope>NUCLEOTIDE SEQUENCE</scope>
    <source>
        <strain evidence="2">NR30</strain>
    </source>
</reference>
<keyword evidence="3" id="KW-1185">Reference proteome</keyword>
<dbReference type="EMBL" id="JAJSBI010000041">
    <property type="protein sequence ID" value="MCD9880527.1"/>
    <property type="molecule type" value="Genomic_DNA"/>
</dbReference>
<comment type="caution">
    <text evidence="2">The sequence shown here is derived from an EMBL/GenBank/DDBJ whole genome shotgun (WGS) entry which is preliminary data.</text>
</comment>
<evidence type="ECO:0000256" key="1">
    <source>
        <dbReference type="SAM" id="MobiDB-lite"/>
    </source>
</evidence>
<evidence type="ECO:0000313" key="3">
    <source>
        <dbReference type="Proteomes" id="UP001108029"/>
    </source>
</evidence>
<dbReference type="Proteomes" id="UP001108029">
    <property type="component" value="Unassembled WGS sequence"/>
</dbReference>
<name>A0A9Q3ZDB4_9ACTN</name>
<gene>
    <name evidence="2" type="ORF">LJ657_44670</name>
</gene>
<sequence>MAAVALTGACDSSEPTASSAPEPRTSPSSTAPASDGKDAKTILDQAFSGREALGSGYGRLQPQLGNTVPAVPENVLSVTFAFTCTGKGKAVINFTVNGRYVPSVRHTSTCDGSIFQQSVQVSAPRSGPGPISFNADVTGSDNGGFAYAYYAEKKTAANK</sequence>
<evidence type="ECO:0000313" key="2">
    <source>
        <dbReference type="EMBL" id="MCD9880527.1"/>
    </source>
</evidence>